<dbReference type="Proteomes" id="UP000185109">
    <property type="component" value="Plasmid pRsp8C3a"/>
</dbReference>
<evidence type="ECO:0000313" key="1">
    <source>
        <dbReference type="EMBL" id="APO76951.1"/>
    </source>
</evidence>
<name>A0A1L5P9W2_RHIET</name>
<organism evidence="1 2">
    <name type="scientific">Rhizobium etli 8C-3</name>
    <dbReference type="NCBI Taxonomy" id="538025"/>
    <lineage>
        <taxon>Bacteria</taxon>
        <taxon>Pseudomonadati</taxon>
        <taxon>Pseudomonadota</taxon>
        <taxon>Alphaproteobacteria</taxon>
        <taxon>Hyphomicrobiales</taxon>
        <taxon>Rhizobiaceae</taxon>
        <taxon>Rhizobium/Agrobacterium group</taxon>
        <taxon>Rhizobium</taxon>
    </lineage>
</organism>
<protein>
    <submittedName>
        <fullName evidence="1">Uncharacterized protein</fullName>
    </submittedName>
</protein>
<dbReference type="EMBL" id="CP017242">
    <property type="protein sequence ID" value="APO76951.1"/>
    <property type="molecule type" value="Genomic_DNA"/>
</dbReference>
<proteinExistence type="predicted"/>
<accession>A0A1L5P9W2</accession>
<evidence type="ECO:0000313" key="2">
    <source>
        <dbReference type="Proteomes" id="UP000185109"/>
    </source>
</evidence>
<reference evidence="1 2" key="1">
    <citation type="submission" date="2016-09" db="EMBL/GenBank/DDBJ databases">
        <title>The complete genome sequences of Rhizobium gallicum, symbiovars gallicum and phaseoli, symbionts associated to common bean (Phaseolus vulgaris).</title>
        <authorList>
            <person name="Bustos P."/>
            <person name="Santamaria R.I."/>
            <person name="Perez-Carrascal O.M."/>
            <person name="Juarez S."/>
            <person name="Lozano L."/>
            <person name="Martinez-Flores I."/>
            <person name="Martinez-Romero E."/>
            <person name="Cevallos M."/>
            <person name="Romero D."/>
            <person name="Davila G."/>
            <person name="Gonzalez V."/>
        </authorList>
    </citation>
    <scope>NUCLEOTIDE SEQUENCE [LARGE SCALE GENOMIC DNA]</scope>
    <source>
        <strain evidence="1 2">8C-3</strain>
        <plasmid evidence="2">Plasmid prsp8c3a</plasmid>
    </source>
</reference>
<gene>
    <name evidence="1" type="ORF">AM571_PA00063</name>
</gene>
<dbReference type="AlphaFoldDB" id="A0A1L5P9W2"/>
<dbReference type="RefSeq" id="WP_074063443.1">
    <property type="nucleotide sequence ID" value="NZ_CP017242.1"/>
</dbReference>
<sequence>MSSFEELKGKHHIFQFYVAKAEARAAKAAEDRDFELADLLGSLSSIVREDIQVLEDAIADEQFEGEGASVAAR</sequence>
<geneLocation type="plasmid" evidence="2">
    <name>prsp8c3a</name>
</geneLocation>
<keyword evidence="1" id="KW-0614">Plasmid</keyword>